<dbReference type="PANTHER" id="PTHR22911:SF137">
    <property type="entry name" value="SOLUTE CARRIER FAMILY 35 MEMBER G2-RELATED"/>
    <property type="match status" value="1"/>
</dbReference>
<name>A0A9X3F973_9BACT</name>
<feature type="transmembrane region" description="Helical" evidence="1">
    <location>
        <begin position="219"/>
        <end position="242"/>
    </location>
</feature>
<gene>
    <name evidence="3" type="ORF">OU798_21145</name>
</gene>
<dbReference type="AlphaFoldDB" id="A0A9X3F973"/>
<dbReference type="PANTHER" id="PTHR22911">
    <property type="entry name" value="ACYL-MALONYL CONDENSING ENZYME-RELATED"/>
    <property type="match status" value="1"/>
</dbReference>
<dbReference type="InterPro" id="IPR000620">
    <property type="entry name" value="EamA_dom"/>
</dbReference>
<feature type="transmembrane region" description="Helical" evidence="1">
    <location>
        <begin position="281"/>
        <end position="300"/>
    </location>
</feature>
<dbReference type="GO" id="GO:0016020">
    <property type="term" value="C:membrane"/>
    <property type="evidence" value="ECO:0007669"/>
    <property type="project" value="InterPro"/>
</dbReference>
<dbReference type="Proteomes" id="UP001145087">
    <property type="component" value="Unassembled WGS sequence"/>
</dbReference>
<feature type="transmembrane region" description="Helical" evidence="1">
    <location>
        <begin position="127"/>
        <end position="147"/>
    </location>
</feature>
<feature type="domain" description="EamA" evidence="2">
    <location>
        <begin position="158"/>
        <end position="295"/>
    </location>
</feature>
<dbReference type="InterPro" id="IPR037185">
    <property type="entry name" value="EmrE-like"/>
</dbReference>
<comment type="caution">
    <text evidence="3">The sequence shown here is derived from an EMBL/GenBank/DDBJ whole genome shotgun (WGS) entry which is preliminary data.</text>
</comment>
<dbReference type="RefSeq" id="WP_343335192.1">
    <property type="nucleotide sequence ID" value="NZ_JAPOHD010000064.1"/>
</dbReference>
<keyword evidence="1" id="KW-0472">Membrane</keyword>
<keyword evidence="1" id="KW-1133">Transmembrane helix</keyword>
<keyword evidence="1" id="KW-0812">Transmembrane</keyword>
<protein>
    <submittedName>
        <fullName evidence="3">DMT family transporter</fullName>
    </submittedName>
</protein>
<feature type="transmembrane region" description="Helical" evidence="1">
    <location>
        <begin position="188"/>
        <end position="207"/>
    </location>
</feature>
<evidence type="ECO:0000313" key="3">
    <source>
        <dbReference type="EMBL" id="MCY1722868.1"/>
    </source>
</evidence>
<feature type="transmembrane region" description="Helical" evidence="1">
    <location>
        <begin position="76"/>
        <end position="94"/>
    </location>
</feature>
<dbReference type="Gene3D" id="1.10.3730.20">
    <property type="match status" value="1"/>
</dbReference>
<feature type="transmembrane region" description="Helical" evidence="1">
    <location>
        <begin position="159"/>
        <end position="176"/>
    </location>
</feature>
<accession>A0A9X3F973</accession>
<dbReference type="SUPFAM" id="SSF103481">
    <property type="entry name" value="Multidrug resistance efflux transporter EmrE"/>
    <property type="match status" value="2"/>
</dbReference>
<evidence type="ECO:0000313" key="4">
    <source>
        <dbReference type="Proteomes" id="UP001145087"/>
    </source>
</evidence>
<organism evidence="3 4">
    <name type="scientific">Draconibacterium aestuarii</name>
    <dbReference type="NCBI Taxonomy" id="2998507"/>
    <lineage>
        <taxon>Bacteria</taxon>
        <taxon>Pseudomonadati</taxon>
        <taxon>Bacteroidota</taxon>
        <taxon>Bacteroidia</taxon>
        <taxon>Marinilabiliales</taxon>
        <taxon>Prolixibacteraceae</taxon>
        <taxon>Draconibacterium</taxon>
    </lineage>
</organism>
<dbReference type="Pfam" id="PF00892">
    <property type="entry name" value="EamA"/>
    <property type="match status" value="2"/>
</dbReference>
<feature type="transmembrane region" description="Helical" evidence="1">
    <location>
        <begin position="248"/>
        <end position="272"/>
    </location>
</feature>
<feature type="transmembrane region" description="Helical" evidence="1">
    <location>
        <begin position="28"/>
        <end position="50"/>
    </location>
</feature>
<feature type="domain" description="EamA" evidence="2">
    <location>
        <begin position="2"/>
        <end position="144"/>
    </location>
</feature>
<proteinExistence type="predicted"/>
<keyword evidence="4" id="KW-1185">Reference proteome</keyword>
<evidence type="ECO:0000259" key="2">
    <source>
        <dbReference type="Pfam" id="PF00892"/>
    </source>
</evidence>
<evidence type="ECO:0000256" key="1">
    <source>
        <dbReference type="SAM" id="Phobius"/>
    </source>
</evidence>
<dbReference type="EMBL" id="JAPOHD010000064">
    <property type="protein sequence ID" value="MCY1722868.1"/>
    <property type="molecule type" value="Genomic_DNA"/>
</dbReference>
<reference evidence="3" key="1">
    <citation type="submission" date="2022-11" db="EMBL/GenBank/DDBJ databases">
        <title>Marilongibacter aestuarii gen. nov., sp. nov., isolated from tidal flat sediment.</title>
        <authorList>
            <person name="Jiayan W."/>
        </authorList>
    </citation>
    <scope>NUCLEOTIDE SEQUENCE</scope>
    <source>
        <strain evidence="3">Z1-6</strain>
    </source>
</reference>
<sequence>MWAIFGLASALFLGIYDIFKKQSLNHNAVMPVLFFSTIASSLIFIPLLIISRTSPDLLLNSGFFVPRLTPGEHLHVLLKSVIVVASWVLSFFALKHLPITIVTPIRATGPLWTLVGALLIFHERLNGFQWLGILITLVFFYIFSTAGKLEGIHFKTNKWIFFIVGATILGAASGLYDKYIMTRIDRIAVQAWFSFYQVLVLLPFVLLNERIRKRKNIRFEWRWTIPFIGVFLVIADFLYFYALSNEDALISVISALRRGSVLVTFLVGGFLFKEQNLKKKGLYLLGILTGIVLLTLGTLLN</sequence>